<dbReference type="Proteomes" id="UP001500889">
    <property type="component" value="Chromosome U"/>
</dbReference>
<accession>A0AAU9FEX2</accession>
<gene>
    <name evidence="2" type="ORF">DMAD_11846</name>
</gene>
<dbReference type="AlphaFoldDB" id="A0AAU9FEX2"/>
<feature type="region of interest" description="Disordered" evidence="1">
    <location>
        <begin position="1"/>
        <end position="23"/>
    </location>
</feature>
<evidence type="ECO:0000313" key="3">
    <source>
        <dbReference type="Proteomes" id="UP001500889"/>
    </source>
</evidence>
<reference evidence="2 3" key="1">
    <citation type="submission" date="2024-02" db="EMBL/GenBank/DDBJ databases">
        <title>A chromosome-level genome assembly of Drosophila madeirensis, a fruit fly species endemic to Madeira island.</title>
        <authorList>
            <person name="Tomihara K."/>
            <person name="Llopart A."/>
            <person name="Yamamoto D."/>
        </authorList>
    </citation>
    <scope>NUCLEOTIDE SEQUENCE [LARGE SCALE GENOMIC DNA]</scope>
    <source>
        <strain evidence="2 3">RF1</strain>
    </source>
</reference>
<name>A0AAU9FEX2_DROMD</name>
<evidence type="ECO:0000256" key="1">
    <source>
        <dbReference type="SAM" id="MobiDB-lite"/>
    </source>
</evidence>
<sequence>MTRQPRTAPPCHRATRQAVHQHPQLTRLNGRDRGACIGIGKQDQQEFAFYGVCECVALTARSDYLQGLRLTL</sequence>
<organism evidence="2 3">
    <name type="scientific">Drosophila madeirensis</name>
    <name type="common">Fruit fly</name>
    <dbReference type="NCBI Taxonomy" id="30013"/>
    <lineage>
        <taxon>Eukaryota</taxon>
        <taxon>Metazoa</taxon>
        <taxon>Ecdysozoa</taxon>
        <taxon>Arthropoda</taxon>
        <taxon>Hexapoda</taxon>
        <taxon>Insecta</taxon>
        <taxon>Pterygota</taxon>
        <taxon>Neoptera</taxon>
        <taxon>Endopterygota</taxon>
        <taxon>Diptera</taxon>
        <taxon>Brachycera</taxon>
        <taxon>Muscomorpha</taxon>
        <taxon>Ephydroidea</taxon>
        <taxon>Drosophilidae</taxon>
        <taxon>Drosophila</taxon>
        <taxon>Sophophora</taxon>
    </lineage>
</organism>
<keyword evidence="3" id="KW-1185">Reference proteome</keyword>
<dbReference type="EMBL" id="AP029264">
    <property type="protein sequence ID" value="BFF94139.1"/>
    <property type="molecule type" value="Genomic_DNA"/>
</dbReference>
<proteinExistence type="predicted"/>
<evidence type="ECO:0000313" key="2">
    <source>
        <dbReference type="EMBL" id="BFF94139.1"/>
    </source>
</evidence>
<protein>
    <submittedName>
        <fullName evidence="2">Uncharacterized protein</fullName>
    </submittedName>
</protein>